<dbReference type="GO" id="GO:0004553">
    <property type="term" value="F:hydrolase activity, hydrolyzing O-glycosyl compounds"/>
    <property type="evidence" value="ECO:0007669"/>
    <property type="project" value="InterPro"/>
</dbReference>
<dbReference type="AlphaFoldDB" id="A0A1G1ZIX8"/>
<accession>A0A1G1ZIX8</accession>
<evidence type="ECO:0000259" key="1">
    <source>
        <dbReference type="Pfam" id="PF02350"/>
    </source>
</evidence>
<dbReference type="CDD" id="cd03786">
    <property type="entry name" value="GTB_UDP-GlcNAc_2-Epimerase"/>
    <property type="match status" value="1"/>
</dbReference>
<evidence type="ECO:0000313" key="2">
    <source>
        <dbReference type="EMBL" id="OGY63900.1"/>
    </source>
</evidence>
<dbReference type="Proteomes" id="UP000177174">
    <property type="component" value="Unassembled WGS sequence"/>
</dbReference>
<dbReference type="Gene3D" id="3.40.50.2000">
    <property type="entry name" value="Glycogen Phosphorylase B"/>
    <property type="match status" value="2"/>
</dbReference>
<dbReference type="Pfam" id="PF02350">
    <property type="entry name" value="Epimerase_2"/>
    <property type="match status" value="1"/>
</dbReference>
<dbReference type="PANTHER" id="PTHR43174">
    <property type="entry name" value="UDP-N-ACETYLGLUCOSAMINE 2-EPIMERASE"/>
    <property type="match status" value="1"/>
</dbReference>
<sequence length="394" mass="43466">MGGYRNMRKIAVITANRADYSRVKSVLSAIQKRPDLELQLVVAGSHLLDHYGFTVKEIEKDGFPIAARIPMELHGSDPVSMAKSVGLGVLEFATCFNNLKPDIVIALVDRYENFASAIASATMNIPTAHIQGGEVTGTIDESLRHAMTKLSHIHFPATSQAKERIVRMGEDPRYVFDVGCPATDALLDSPEMSTEEMRREVRALFKDPQADFDPSKPYMMVIQHPVTTEYGSGINQAQETLEGIKGLGMQIFMLWPNIDAGSGDVSRGIRLFRLANPNEQFTILGHTPHKLFVNLLRKAKCLVGNSSSGIRESCYFGLPTVNIGTRQKGREHGKNVIHAGYSKNEIRQAVLKQLEHGNYPTESIYGNGDAGEKIAKILAETKLPSVQKRLYEGS</sequence>
<dbReference type="STRING" id="1798405.A3E64_01960"/>
<dbReference type="InterPro" id="IPR029767">
    <property type="entry name" value="WecB-like"/>
</dbReference>
<dbReference type="NCBIfam" id="TIGR03568">
    <property type="entry name" value="NeuC_NnaA"/>
    <property type="match status" value="1"/>
</dbReference>
<protein>
    <submittedName>
        <fullName evidence="2">UDP-N-acetyl-D-glucosamine 2-epimerase, UDP-hydrolysing</fullName>
    </submittedName>
</protein>
<reference evidence="2 3" key="1">
    <citation type="journal article" date="2016" name="Nat. Commun.">
        <title>Thousands of microbial genomes shed light on interconnected biogeochemical processes in an aquifer system.</title>
        <authorList>
            <person name="Anantharaman K."/>
            <person name="Brown C.T."/>
            <person name="Hug L.A."/>
            <person name="Sharon I."/>
            <person name="Castelle C.J."/>
            <person name="Probst A.J."/>
            <person name="Thomas B.C."/>
            <person name="Singh A."/>
            <person name="Wilkins M.J."/>
            <person name="Karaoz U."/>
            <person name="Brodie E.L."/>
            <person name="Williams K.H."/>
            <person name="Hubbard S.S."/>
            <person name="Banfield J.F."/>
        </authorList>
    </citation>
    <scope>NUCLEOTIDE SEQUENCE [LARGE SCALE GENOMIC DNA]</scope>
</reference>
<dbReference type="InterPro" id="IPR020004">
    <property type="entry name" value="UDP-GlcNAc_Epase"/>
</dbReference>
<dbReference type="SUPFAM" id="SSF53756">
    <property type="entry name" value="UDP-Glycosyltransferase/glycogen phosphorylase"/>
    <property type="match status" value="1"/>
</dbReference>
<evidence type="ECO:0000313" key="3">
    <source>
        <dbReference type="Proteomes" id="UP000177174"/>
    </source>
</evidence>
<dbReference type="GO" id="GO:0006047">
    <property type="term" value="P:UDP-N-acetylglucosamine metabolic process"/>
    <property type="evidence" value="ECO:0007669"/>
    <property type="project" value="InterPro"/>
</dbReference>
<proteinExistence type="predicted"/>
<dbReference type="PANTHER" id="PTHR43174:SF3">
    <property type="entry name" value="UDP-N-ACETYLGLUCOSAMINE 2-EPIMERASE"/>
    <property type="match status" value="1"/>
</dbReference>
<organism evidence="2 3">
    <name type="scientific">Candidatus Harrisonbacteria bacterium RIFCSPHIGHO2_12_FULL_48_16</name>
    <dbReference type="NCBI Taxonomy" id="1798405"/>
    <lineage>
        <taxon>Bacteria</taxon>
        <taxon>Candidatus Harrisoniibacteriota</taxon>
    </lineage>
</organism>
<name>A0A1G1ZIX8_9BACT</name>
<gene>
    <name evidence="2" type="ORF">A3E64_01960</name>
</gene>
<comment type="caution">
    <text evidence="2">The sequence shown here is derived from an EMBL/GenBank/DDBJ whole genome shotgun (WGS) entry which is preliminary data.</text>
</comment>
<dbReference type="EMBL" id="MHJH01000030">
    <property type="protein sequence ID" value="OGY63900.1"/>
    <property type="molecule type" value="Genomic_DNA"/>
</dbReference>
<dbReference type="InterPro" id="IPR003331">
    <property type="entry name" value="UDP_GlcNAc_Epimerase_2_dom"/>
</dbReference>
<feature type="domain" description="UDP-N-acetylglucosamine 2-epimerase" evidence="1">
    <location>
        <begin position="29"/>
        <end position="378"/>
    </location>
</feature>